<dbReference type="AlphaFoldDB" id="A0A7S3AQD0"/>
<proteinExistence type="predicted"/>
<accession>A0A7S3AQD0</accession>
<dbReference type="EMBL" id="HBHX01018625">
    <property type="protein sequence ID" value="CAE0109676.1"/>
    <property type="molecule type" value="Transcribed_RNA"/>
</dbReference>
<evidence type="ECO:0000313" key="2">
    <source>
        <dbReference type="EMBL" id="CAE0109676.1"/>
    </source>
</evidence>
<organism evidence="2">
    <name type="scientific">Haptolina ericina</name>
    <dbReference type="NCBI Taxonomy" id="156174"/>
    <lineage>
        <taxon>Eukaryota</taxon>
        <taxon>Haptista</taxon>
        <taxon>Haptophyta</taxon>
        <taxon>Prymnesiophyceae</taxon>
        <taxon>Prymnesiales</taxon>
        <taxon>Prymnesiaceae</taxon>
        <taxon>Haptolina</taxon>
    </lineage>
</organism>
<feature type="region of interest" description="Disordered" evidence="1">
    <location>
        <begin position="210"/>
        <end position="236"/>
    </location>
</feature>
<gene>
    <name evidence="2" type="ORF">HERI1096_LOCUS10336</name>
</gene>
<protein>
    <submittedName>
        <fullName evidence="2">Uncharacterized protein</fullName>
    </submittedName>
</protein>
<feature type="compositionally biased region" description="Low complexity" evidence="1">
    <location>
        <begin position="211"/>
        <end position="222"/>
    </location>
</feature>
<name>A0A7S3AQD0_9EUKA</name>
<evidence type="ECO:0000256" key="1">
    <source>
        <dbReference type="SAM" id="MobiDB-lite"/>
    </source>
</evidence>
<sequence>MAAAEDDESACSRSNSAESAEQMMDLDSWLGFLDDCGILTPDDDEDNDELGPAQATWCFVWSQDFVTDEILRGHSQQVINFVGFVEALARLTCFIRLPDKQSLASYNMSSFEELYAAVERGDVDAEALHPGGDVDTVDWQSKIRSVEPLGEPLDMLLRLVTCRLDTNHDMDIDEEELKISRAYRRAVRAKKAEERMEAQRHYMRERLAMTSQAAGGLSSSSAVPTGVKGGKQPAMA</sequence>
<reference evidence="2" key="1">
    <citation type="submission" date="2021-01" db="EMBL/GenBank/DDBJ databases">
        <authorList>
            <person name="Corre E."/>
            <person name="Pelletier E."/>
            <person name="Niang G."/>
            <person name="Scheremetjew M."/>
            <person name="Finn R."/>
            <person name="Kale V."/>
            <person name="Holt S."/>
            <person name="Cochrane G."/>
            <person name="Meng A."/>
            <person name="Brown T."/>
            <person name="Cohen L."/>
        </authorList>
    </citation>
    <scope>NUCLEOTIDE SEQUENCE</scope>
    <source>
        <strain evidence="2">CCMP281</strain>
    </source>
</reference>